<dbReference type="EMBL" id="JATAAI010000018">
    <property type="protein sequence ID" value="KAK1739329.1"/>
    <property type="molecule type" value="Genomic_DNA"/>
</dbReference>
<keyword evidence="4" id="KW-1185">Reference proteome</keyword>
<accession>A0AAD8Y476</accession>
<feature type="region of interest" description="Disordered" evidence="2">
    <location>
        <begin position="59"/>
        <end position="80"/>
    </location>
</feature>
<dbReference type="AlphaFoldDB" id="A0AAD8Y476"/>
<feature type="region of interest" description="Disordered" evidence="2">
    <location>
        <begin position="1"/>
        <end position="42"/>
    </location>
</feature>
<evidence type="ECO:0000313" key="4">
    <source>
        <dbReference type="Proteomes" id="UP001224775"/>
    </source>
</evidence>
<feature type="region of interest" description="Disordered" evidence="2">
    <location>
        <begin position="382"/>
        <end position="420"/>
    </location>
</feature>
<organism evidence="3 4">
    <name type="scientific">Skeletonema marinoi</name>
    <dbReference type="NCBI Taxonomy" id="267567"/>
    <lineage>
        <taxon>Eukaryota</taxon>
        <taxon>Sar</taxon>
        <taxon>Stramenopiles</taxon>
        <taxon>Ochrophyta</taxon>
        <taxon>Bacillariophyta</taxon>
        <taxon>Coscinodiscophyceae</taxon>
        <taxon>Thalassiosirophycidae</taxon>
        <taxon>Thalassiosirales</taxon>
        <taxon>Skeletonemataceae</taxon>
        <taxon>Skeletonema</taxon>
        <taxon>Skeletonema marinoi-dohrnii complex</taxon>
    </lineage>
</organism>
<dbReference type="SUPFAM" id="SSF161270">
    <property type="entry name" value="PspA lactotransferrin-binding region"/>
    <property type="match status" value="1"/>
</dbReference>
<keyword evidence="1" id="KW-0175">Coiled coil</keyword>
<comment type="caution">
    <text evidence="3">The sequence shown here is derived from an EMBL/GenBank/DDBJ whole genome shotgun (WGS) entry which is preliminary data.</text>
</comment>
<feature type="compositionally biased region" description="Low complexity" evidence="2">
    <location>
        <begin position="70"/>
        <end position="79"/>
    </location>
</feature>
<protein>
    <submittedName>
        <fullName evidence="3">Uncharacterized protein</fullName>
    </submittedName>
</protein>
<evidence type="ECO:0000256" key="2">
    <source>
        <dbReference type="SAM" id="MobiDB-lite"/>
    </source>
</evidence>
<dbReference type="Proteomes" id="UP001224775">
    <property type="component" value="Unassembled WGS sequence"/>
</dbReference>
<evidence type="ECO:0000256" key="1">
    <source>
        <dbReference type="SAM" id="Coils"/>
    </source>
</evidence>
<evidence type="ECO:0000313" key="3">
    <source>
        <dbReference type="EMBL" id="KAK1739329.1"/>
    </source>
</evidence>
<feature type="coiled-coil region" evidence="1">
    <location>
        <begin position="224"/>
        <end position="381"/>
    </location>
</feature>
<proteinExistence type="predicted"/>
<gene>
    <name evidence="3" type="ORF">QTG54_009872</name>
</gene>
<feature type="compositionally biased region" description="Basic residues" evidence="2">
    <location>
        <begin position="391"/>
        <end position="402"/>
    </location>
</feature>
<sequence length="420" mass="46960">MTATSTPFHSLPQPTDDAPTKIKWSSKSKKSSSTVTNNGSLLQIFRSRRDNLAQRIKNSNKSIAPPQPLLQPAQSTSSPDMAPLKIDMNIDHQMSEQYKEFNASLSSPDRSLMSGATTAALSFSSDDSSPVISTNKKIHAAPPANIYAGTQLVIGGDDAEDDAWVDFSTQSFVSNSDAQTSNNDFGSILASTMMGEDTNNDDSDARKRLFDNNNIDFDGFIDVSSASSSIIETLQNEVNELKEELTQTKKRLESATTTNEALNEAHDQKHKELEQLNQDMDKFADIILLCMQQLRKRNATLVSENEELKSSTEDMRVRMNFLTKCTEALNDAHDRKNEEYEELKREMDTFAETFAAQHNNMQELEGRLRNVMAENEELKCSKKEDLGLRVKSGKSSRRRRSRMERIEEASDDEDNNTGSG</sequence>
<name>A0AAD8Y476_9STRA</name>
<feature type="compositionally biased region" description="Acidic residues" evidence="2">
    <location>
        <begin position="409"/>
        <end position="420"/>
    </location>
</feature>
<reference evidence="3" key="1">
    <citation type="submission" date="2023-06" db="EMBL/GenBank/DDBJ databases">
        <title>Survivors Of The Sea: Transcriptome response of Skeletonema marinoi to long-term dormancy.</title>
        <authorList>
            <person name="Pinder M.I.M."/>
            <person name="Kourtchenko O."/>
            <person name="Robertson E.K."/>
            <person name="Larsson T."/>
            <person name="Maumus F."/>
            <person name="Osuna-Cruz C.M."/>
            <person name="Vancaester E."/>
            <person name="Stenow R."/>
            <person name="Vandepoele K."/>
            <person name="Ploug H."/>
            <person name="Bruchert V."/>
            <person name="Godhe A."/>
            <person name="Topel M."/>
        </authorList>
    </citation>
    <scope>NUCLEOTIDE SEQUENCE</scope>
    <source>
        <strain evidence="3">R05AC</strain>
    </source>
</reference>